<dbReference type="InterPro" id="IPR000719">
    <property type="entry name" value="Prot_kinase_dom"/>
</dbReference>
<dbReference type="CDD" id="cd14014">
    <property type="entry name" value="STKc_PknB_like"/>
    <property type="match status" value="1"/>
</dbReference>
<gene>
    <name evidence="9" type="ORF">Pen02_76940</name>
</gene>
<feature type="binding site" evidence="5">
    <location>
        <position position="50"/>
    </location>
    <ligand>
        <name>ATP</name>
        <dbReference type="ChEBI" id="CHEBI:30616"/>
    </ligand>
</feature>
<keyword evidence="2 5" id="KW-0547">Nucleotide-binding</keyword>
<keyword evidence="4 5" id="KW-0067">ATP-binding</keyword>
<dbReference type="PANTHER" id="PTHR43289:SF34">
    <property type="entry name" value="SERINE_THREONINE-PROTEIN KINASE YBDM-RELATED"/>
    <property type="match status" value="1"/>
</dbReference>
<evidence type="ECO:0000313" key="9">
    <source>
        <dbReference type="EMBL" id="GIG92758.1"/>
    </source>
</evidence>
<feature type="compositionally biased region" description="Low complexity" evidence="6">
    <location>
        <begin position="381"/>
        <end position="394"/>
    </location>
</feature>
<keyword evidence="7" id="KW-0812">Transmembrane</keyword>
<evidence type="ECO:0000256" key="2">
    <source>
        <dbReference type="ARBA" id="ARBA00022741"/>
    </source>
</evidence>
<dbReference type="SUPFAM" id="SSF56112">
    <property type="entry name" value="Protein kinase-like (PK-like)"/>
    <property type="match status" value="1"/>
</dbReference>
<keyword evidence="7" id="KW-0472">Membrane</keyword>
<evidence type="ECO:0000259" key="8">
    <source>
        <dbReference type="PROSITE" id="PS50011"/>
    </source>
</evidence>
<dbReference type="Proteomes" id="UP000646749">
    <property type="component" value="Unassembled WGS sequence"/>
</dbReference>
<evidence type="ECO:0000256" key="7">
    <source>
        <dbReference type="SAM" id="Phobius"/>
    </source>
</evidence>
<feature type="region of interest" description="Disordered" evidence="6">
    <location>
        <begin position="381"/>
        <end position="417"/>
    </location>
</feature>
<feature type="compositionally biased region" description="Low complexity" evidence="6">
    <location>
        <begin position="320"/>
        <end position="338"/>
    </location>
</feature>
<dbReference type="PROSITE" id="PS50011">
    <property type="entry name" value="PROTEIN_KINASE_DOM"/>
    <property type="match status" value="1"/>
</dbReference>
<reference evidence="9 10" key="1">
    <citation type="submission" date="2021-01" db="EMBL/GenBank/DDBJ databases">
        <title>Whole genome shotgun sequence of Plantactinospora endophytica NBRC 110450.</title>
        <authorList>
            <person name="Komaki H."/>
            <person name="Tamura T."/>
        </authorList>
    </citation>
    <scope>NUCLEOTIDE SEQUENCE [LARGE SCALE GENOMIC DNA]</scope>
    <source>
        <strain evidence="9 10">NBRC 110450</strain>
    </source>
</reference>
<dbReference type="InterPro" id="IPR008271">
    <property type="entry name" value="Ser/Thr_kinase_AS"/>
</dbReference>
<keyword evidence="1" id="KW-0808">Transferase</keyword>
<evidence type="ECO:0000313" key="10">
    <source>
        <dbReference type="Proteomes" id="UP000646749"/>
    </source>
</evidence>
<dbReference type="EMBL" id="BONW01000046">
    <property type="protein sequence ID" value="GIG92758.1"/>
    <property type="molecule type" value="Genomic_DNA"/>
</dbReference>
<dbReference type="SMART" id="SM00220">
    <property type="entry name" value="S_TKc"/>
    <property type="match status" value="1"/>
</dbReference>
<feature type="region of interest" description="Disordered" evidence="6">
    <location>
        <begin position="449"/>
        <end position="501"/>
    </location>
</feature>
<dbReference type="RefSeq" id="WP_203871081.1">
    <property type="nucleotide sequence ID" value="NZ_BONW01000046.1"/>
</dbReference>
<dbReference type="InterPro" id="IPR017441">
    <property type="entry name" value="Protein_kinase_ATP_BS"/>
</dbReference>
<organism evidence="9 10">
    <name type="scientific">Plantactinospora endophytica</name>
    <dbReference type="NCBI Taxonomy" id="673535"/>
    <lineage>
        <taxon>Bacteria</taxon>
        <taxon>Bacillati</taxon>
        <taxon>Actinomycetota</taxon>
        <taxon>Actinomycetes</taxon>
        <taxon>Micromonosporales</taxon>
        <taxon>Micromonosporaceae</taxon>
        <taxon>Plantactinospora</taxon>
    </lineage>
</organism>
<name>A0ABQ4EDF5_9ACTN</name>
<dbReference type="Gene3D" id="1.10.510.10">
    <property type="entry name" value="Transferase(Phosphotransferase) domain 1"/>
    <property type="match status" value="1"/>
</dbReference>
<feature type="domain" description="Protein kinase" evidence="8">
    <location>
        <begin position="22"/>
        <end position="275"/>
    </location>
</feature>
<dbReference type="Pfam" id="PF00069">
    <property type="entry name" value="Pkinase"/>
    <property type="match status" value="1"/>
</dbReference>
<keyword evidence="3" id="KW-0418">Kinase</keyword>
<feature type="transmembrane region" description="Helical" evidence="7">
    <location>
        <begin position="419"/>
        <end position="441"/>
    </location>
</feature>
<feature type="region of interest" description="Disordered" evidence="6">
    <location>
        <begin position="317"/>
        <end position="341"/>
    </location>
</feature>
<dbReference type="InterPro" id="IPR011009">
    <property type="entry name" value="Kinase-like_dom_sf"/>
</dbReference>
<feature type="region of interest" description="Disordered" evidence="6">
    <location>
        <begin position="1"/>
        <end position="20"/>
    </location>
</feature>
<comment type="caution">
    <text evidence="9">The sequence shown here is derived from an EMBL/GenBank/DDBJ whole genome shotgun (WGS) entry which is preliminary data.</text>
</comment>
<dbReference type="PROSITE" id="PS00107">
    <property type="entry name" value="PROTEIN_KINASE_ATP"/>
    <property type="match status" value="1"/>
</dbReference>
<sequence length="680" mass="69913">MTGKAAGAQPLRPTDPRQLGPCELVGRLGEGGMGTVYLARLADGRSVAVKVIRPDLAHDAEFRRRFRGEVKRARQVPPFCTAEVLDADPDHDPPYLVVEYVDGPSLSTVVADRGPLTPGNLYGLAVGMATALTAIHGAGVIHRDLKPSNVLLPPGSPKVIDFGIARAMHGTGAGTRTDQVIGTVAYMAPERFESVTKGVLTPAADVFAWGAVVAYAGTGRTPFAAETPAGTAVRIMTEEPDLDGLTGPLRELVELALAKDPQRRPTTRDLLDRLLAGGPDRVGQVAATLVGQPDLLAAAEQAQAATDQRPLAETALAGRPTTGAASGATTDSGTTDLGGDPGRYAANPFGLVVRDSAVPVAPGAAGVVPPQAPGGAVVPAAAASPAPAGASALPPGHPVAQAGHPVAPSGPGRRGGRGVALASALFALVGLLGAAVSVGFATGMLPPGQDRGAATGRSPDPLANAGPGATIGGPTGPVPGSSAPSEPSPPGETPPAGRVVLTDPLSKDDVWLPRTDEQHRVSCGFDDGLVVTKRSDGPYRCPGPQNTWADVRVDVEVTLVEPISCAGIWFRFTDAQGGHVLRVCADGYRLMRHGLDGAVQTGKFPFSADRKPNGRIRVGIVAQGETLRFYQDGRRIGSARDDAPQAGRVVLGIFSEPTTNPNREPSYRVSFSDIEIATLR</sequence>
<keyword evidence="7" id="KW-1133">Transmembrane helix</keyword>
<dbReference type="Gene3D" id="2.60.120.560">
    <property type="entry name" value="Exo-inulinase, domain 1"/>
    <property type="match status" value="1"/>
</dbReference>
<proteinExistence type="predicted"/>
<evidence type="ECO:0000256" key="1">
    <source>
        <dbReference type="ARBA" id="ARBA00022679"/>
    </source>
</evidence>
<accession>A0ABQ4EDF5</accession>
<dbReference type="PROSITE" id="PS00108">
    <property type="entry name" value="PROTEIN_KINASE_ST"/>
    <property type="match status" value="1"/>
</dbReference>
<dbReference type="PANTHER" id="PTHR43289">
    <property type="entry name" value="MITOGEN-ACTIVATED PROTEIN KINASE KINASE KINASE 20-RELATED"/>
    <property type="match status" value="1"/>
</dbReference>
<keyword evidence="10" id="KW-1185">Reference proteome</keyword>
<evidence type="ECO:0000256" key="4">
    <source>
        <dbReference type="ARBA" id="ARBA00022840"/>
    </source>
</evidence>
<evidence type="ECO:0000256" key="3">
    <source>
        <dbReference type="ARBA" id="ARBA00022777"/>
    </source>
</evidence>
<evidence type="ECO:0000256" key="5">
    <source>
        <dbReference type="PROSITE-ProRule" id="PRU10141"/>
    </source>
</evidence>
<evidence type="ECO:0000256" key="6">
    <source>
        <dbReference type="SAM" id="MobiDB-lite"/>
    </source>
</evidence>
<protein>
    <recommendedName>
        <fullName evidence="8">Protein kinase domain-containing protein</fullName>
    </recommendedName>
</protein>
<dbReference type="Gene3D" id="3.30.200.20">
    <property type="entry name" value="Phosphorylase Kinase, domain 1"/>
    <property type="match status" value="1"/>
</dbReference>